<dbReference type="Proteomes" id="UP000717515">
    <property type="component" value="Unassembled WGS sequence"/>
</dbReference>
<dbReference type="FunFam" id="3.90.1150.10:FF:000001">
    <property type="entry name" value="Aspartate aminotransferase"/>
    <property type="match status" value="1"/>
</dbReference>
<dbReference type="Pfam" id="PF00155">
    <property type="entry name" value="Aminotran_1_2"/>
    <property type="match status" value="1"/>
</dbReference>
<reference evidence="10" key="1">
    <citation type="submission" date="2021-07" db="EMBL/GenBank/DDBJ databases">
        <title>Draft genome of Mortierella alpina, strain LL118, isolated from an aspen leaf litter sample.</title>
        <authorList>
            <person name="Yang S."/>
            <person name="Vinatzer B.A."/>
        </authorList>
    </citation>
    <scope>NUCLEOTIDE SEQUENCE</scope>
    <source>
        <strain evidence="10">LL118</strain>
    </source>
</reference>
<dbReference type="FunFam" id="3.40.640.10:FF:000064">
    <property type="entry name" value="Aspartate aminotransferase"/>
    <property type="match status" value="1"/>
</dbReference>
<evidence type="ECO:0000256" key="6">
    <source>
        <dbReference type="ARBA" id="ARBA00022679"/>
    </source>
</evidence>
<keyword evidence="7" id="KW-0663">Pyridoxal phosphate</keyword>
<comment type="cofactor">
    <cofactor evidence="1">
        <name>pyridoxal 5'-phosphate</name>
        <dbReference type="ChEBI" id="CHEBI:597326"/>
    </cofactor>
</comment>
<evidence type="ECO:0000313" key="11">
    <source>
        <dbReference type="Proteomes" id="UP000717515"/>
    </source>
</evidence>
<evidence type="ECO:0000256" key="7">
    <source>
        <dbReference type="ARBA" id="ARBA00022898"/>
    </source>
</evidence>
<evidence type="ECO:0000256" key="4">
    <source>
        <dbReference type="ARBA" id="ARBA00012753"/>
    </source>
</evidence>
<dbReference type="PRINTS" id="PR00799">
    <property type="entry name" value="TRANSAMINASE"/>
</dbReference>
<organism evidence="10 11">
    <name type="scientific">Mortierella alpina</name>
    <name type="common">Oleaginous fungus</name>
    <name type="synonym">Mortierella renispora</name>
    <dbReference type="NCBI Taxonomy" id="64518"/>
    <lineage>
        <taxon>Eukaryota</taxon>
        <taxon>Fungi</taxon>
        <taxon>Fungi incertae sedis</taxon>
        <taxon>Mucoromycota</taxon>
        <taxon>Mortierellomycotina</taxon>
        <taxon>Mortierellomycetes</taxon>
        <taxon>Mortierellales</taxon>
        <taxon>Mortierellaceae</taxon>
        <taxon>Mortierella</taxon>
    </lineage>
</organism>
<evidence type="ECO:0000259" key="9">
    <source>
        <dbReference type="Pfam" id="PF00155"/>
    </source>
</evidence>
<name>A0A9P8D074_MORAP</name>
<feature type="domain" description="Aminotransferase class I/classII large" evidence="9">
    <location>
        <begin position="128"/>
        <end position="497"/>
    </location>
</feature>
<protein>
    <recommendedName>
        <fullName evidence="4">aspartate transaminase</fullName>
        <ecNumber evidence="4">2.6.1.1</ecNumber>
    </recommendedName>
    <alternativeName>
        <fullName evidence="8">Transaminase A</fullName>
    </alternativeName>
</protein>
<evidence type="ECO:0000256" key="1">
    <source>
        <dbReference type="ARBA" id="ARBA00001933"/>
    </source>
</evidence>
<evidence type="ECO:0000256" key="3">
    <source>
        <dbReference type="ARBA" id="ARBA00011738"/>
    </source>
</evidence>
<dbReference type="CDD" id="cd00609">
    <property type="entry name" value="AAT_like"/>
    <property type="match status" value="1"/>
</dbReference>
<dbReference type="Gene3D" id="3.40.640.10">
    <property type="entry name" value="Type I PLP-dependent aspartate aminotransferase-like (Major domain)"/>
    <property type="match status" value="1"/>
</dbReference>
<dbReference type="InterPro" id="IPR015422">
    <property type="entry name" value="PyrdxlP-dep_Trfase_small"/>
</dbReference>
<comment type="caution">
    <text evidence="10">The sequence shown here is derived from an EMBL/GenBank/DDBJ whole genome shotgun (WGS) entry which is preliminary data.</text>
</comment>
<comment type="similarity">
    <text evidence="2">Belongs to the class-I pyridoxal-phosphate-dependent aminotransferase family.</text>
</comment>
<dbReference type="GO" id="GO:0030170">
    <property type="term" value="F:pyridoxal phosphate binding"/>
    <property type="evidence" value="ECO:0007669"/>
    <property type="project" value="InterPro"/>
</dbReference>
<evidence type="ECO:0000256" key="2">
    <source>
        <dbReference type="ARBA" id="ARBA00007441"/>
    </source>
</evidence>
<dbReference type="InterPro" id="IPR004839">
    <property type="entry name" value="Aminotransferase_I/II_large"/>
</dbReference>
<dbReference type="InterPro" id="IPR000796">
    <property type="entry name" value="Asp_trans"/>
</dbReference>
<sequence>MPPIDVQDKFFDAISSSDENSLRHASHFPHAHAKAIYPAHAVCAAYPAPRVVSIPSSIAISPSSLLRNTHCTLVHAMSSHAPAVRLQQINSHIAHKHPAVSVFDKVATAPEDVIFALTAAYKADNHPNKVNLGVGAYRTEEGKPWVLPVVKKADLILVDDENLDHEYLPILGLEPFRKAATTLILGSDSKAITDGRAGSAQCISGTGAVYTGAQFLARHYPIKGAACYISKPTWANHRAIFSGVGMPVLEYPYWDPSSKGLHLQGMLESMQSAPRGSIFLLHPCAHNPTGVDPTPDQWKQIADAMEAKDHFPFFDCAYQGFASGNLDKDAYSVRYFVSRGFELFVAQSFSKNFGLYSERAGNLTIVAKSVQVKNQIESQIAKAQRAVISNPPAYGSRIVSLVLSDRELYREWEQNLATMANRIIDMRKALFDELTKLGTPGDWKHIVNQIGMFSFTGLSTPQVKVLKEKYHVYLTDNGRISMAGLNSRNVKYFAQAVDDAVRHH</sequence>
<dbReference type="Gene3D" id="3.90.1150.10">
    <property type="entry name" value="Aspartate Aminotransferase, domain 1"/>
    <property type="match status" value="1"/>
</dbReference>
<dbReference type="EMBL" id="JAIFTL010000045">
    <property type="protein sequence ID" value="KAG9325251.1"/>
    <property type="molecule type" value="Genomic_DNA"/>
</dbReference>
<dbReference type="PANTHER" id="PTHR11879:SF55">
    <property type="entry name" value="GLUTAMATE OXALOACETATE TRANSAMINASE 1, ISOFORM B"/>
    <property type="match status" value="1"/>
</dbReference>
<gene>
    <name evidence="10" type="ORF">KVV02_004191</name>
</gene>
<dbReference type="AlphaFoldDB" id="A0A9P8D074"/>
<comment type="subunit">
    <text evidence="3">Homodimer.</text>
</comment>
<dbReference type="GO" id="GO:0005829">
    <property type="term" value="C:cytosol"/>
    <property type="evidence" value="ECO:0007669"/>
    <property type="project" value="TreeGrafter"/>
</dbReference>
<dbReference type="GO" id="GO:0004069">
    <property type="term" value="F:L-aspartate:2-oxoglutarate aminotransferase activity"/>
    <property type="evidence" value="ECO:0007669"/>
    <property type="project" value="UniProtKB-EC"/>
</dbReference>
<dbReference type="EC" id="2.6.1.1" evidence="4"/>
<evidence type="ECO:0000313" key="10">
    <source>
        <dbReference type="EMBL" id="KAG9325251.1"/>
    </source>
</evidence>
<dbReference type="SUPFAM" id="SSF53383">
    <property type="entry name" value="PLP-dependent transferases"/>
    <property type="match status" value="1"/>
</dbReference>
<dbReference type="InterPro" id="IPR015424">
    <property type="entry name" value="PyrdxlP-dep_Trfase"/>
</dbReference>
<keyword evidence="6" id="KW-0808">Transferase</keyword>
<evidence type="ECO:0000256" key="5">
    <source>
        <dbReference type="ARBA" id="ARBA00022576"/>
    </source>
</evidence>
<keyword evidence="5" id="KW-0032">Aminotransferase</keyword>
<dbReference type="GO" id="GO:0006532">
    <property type="term" value="P:aspartate biosynthetic process"/>
    <property type="evidence" value="ECO:0007669"/>
    <property type="project" value="TreeGrafter"/>
</dbReference>
<proteinExistence type="inferred from homology"/>
<evidence type="ECO:0000256" key="8">
    <source>
        <dbReference type="ARBA" id="ARBA00030923"/>
    </source>
</evidence>
<accession>A0A9P8D074</accession>
<dbReference type="PANTHER" id="PTHR11879">
    <property type="entry name" value="ASPARTATE AMINOTRANSFERASE"/>
    <property type="match status" value="1"/>
</dbReference>
<dbReference type="NCBIfam" id="NF006719">
    <property type="entry name" value="PRK09257.1"/>
    <property type="match status" value="1"/>
</dbReference>
<dbReference type="InterPro" id="IPR015421">
    <property type="entry name" value="PyrdxlP-dep_Trfase_major"/>
</dbReference>